<feature type="region of interest" description="Disordered" evidence="9">
    <location>
        <begin position="1098"/>
        <end position="1122"/>
    </location>
</feature>
<dbReference type="InterPro" id="IPR036961">
    <property type="entry name" value="Kinesin_motor_dom_sf"/>
</dbReference>
<evidence type="ECO:0000256" key="3">
    <source>
        <dbReference type="ARBA" id="ARBA00022741"/>
    </source>
</evidence>
<dbReference type="GO" id="GO:0051231">
    <property type="term" value="P:spindle elongation"/>
    <property type="evidence" value="ECO:0007669"/>
    <property type="project" value="TreeGrafter"/>
</dbReference>
<name>A0A1J1J8D5_9DIPT</name>
<feature type="compositionally biased region" description="Basic and acidic residues" evidence="9">
    <location>
        <begin position="1113"/>
        <end position="1122"/>
    </location>
</feature>
<evidence type="ECO:0000256" key="9">
    <source>
        <dbReference type="SAM" id="MobiDB-lite"/>
    </source>
</evidence>
<dbReference type="InterPro" id="IPR027417">
    <property type="entry name" value="P-loop_NTPase"/>
</dbReference>
<keyword evidence="6" id="KW-0206">Cytoskeleton</keyword>
<keyword evidence="12" id="KW-1185">Reference proteome</keyword>
<dbReference type="STRING" id="568069.A0A1J1J8D5"/>
<evidence type="ECO:0000256" key="8">
    <source>
        <dbReference type="SAM" id="Coils"/>
    </source>
</evidence>
<dbReference type="GO" id="GO:0007052">
    <property type="term" value="P:mitotic spindle organization"/>
    <property type="evidence" value="ECO:0007669"/>
    <property type="project" value="TreeGrafter"/>
</dbReference>
<keyword evidence="3 7" id="KW-0547">Nucleotide-binding</keyword>
<feature type="coiled-coil region" evidence="8">
    <location>
        <begin position="938"/>
        <end position="965"/>
    </location>
</feature>
<dbReference type="InterPro" id="IPR033467">
    <property type="entry name" value="Tesmin/TSO1-like_CXC"/>
</dbReference>
<dbReference type="InterPro" id="IPR019821">
    <property type="entry name" value="Kinesin_motor_CS"/>
</dbReference>
<sequence>MASANASDCVKVAIRVRPFVQSELTRGCENIIEKTPDQPQLVVKGDSYSKHQDCYTFNDVYTPEDSQLEIYNTSVQPIIGKLFEGYNVTILAYGQTGSGKTYTMGTCFEGNWDNPCTGIIPRALKDIFVSVKELKEKSCEVTMTCSFMELYQENLYDLLSGKSKDQSLCEIREDSIKGIIIAGLTEQPIANSTQAAQCLMEGGSNRTVGATAMNDVSSRSHAIFTVNLKVKSEEGGTTKAKFHLVDLAGSERSKKTKATGTRFREGVKINHGLLALGNVISALGGGTGTTGGYISYRDSNLTRLLQDSLGGNSVTLMIACVSPADYNIEETLSTLRYADRAKKIKNKPVKNLDSNKVEIQRLKDTIRDLRASLDEARSGIKRRLSTSGVCDVKCIKEKAEKDAKNYSLRQQLSQLLTTVNGLNSLHLMEETFRNELIENFEKLRDLLLQTCPAEFAIPDTKIFDEINERTKIIDELIKNYNHQMQTSPEDDVELTETHFDDDASNQKMLEYTDTQMQALQKIKTLEREMKIKQELLDRKFLNAPFLNDETEKTMLEYQTMIKNLEKDLEELRANPNQSSAARRDHNATKVNMDRKHKIEKLEKDLLEMRKKCSSLERTKKLAEQDHKRIEDLRKEILQMKSARIQLIRQQRTDSERYKKWIASRDKEINALKRKGDKVQNEMKRMEQMHERQQAVLKRKVEEAKAVNKRLQDVMDRHRAVQAMRKGPNSSEKDDDAIHSFVDNELMMIMSTIDAKITMQSLMNDRGLLNERLLNLKATVNKSESIENEIVQLEEDLEVRNSQIAEIRQKIMESDLEAKLKSITDNFNKGPELKTAMTFIIRALIECREDFTSIKTKVEDMKMALETSEERVDQLNQQMKDEKEKFQQLSAEMEHDFETKVSLMRKMFSNPKDAEDVSVNNQNNLFSMSRQLCDFADKNSYLQTRVEELEKELERVQSDRPKTKRQKKVLDETFNKDDVDVISDSDDSDEFDFNDSFTDPEWRKTPAHKRSSKSKRTTTLLKESVTNRMDGTGILNNISETSDSSSTTKRSYGGHTKCSCKGSCATKLCGCKKATNFCSDLCKCSDACLNIPDDSIERNEEVNGDAENATETHSSPKRERTKLDFSEIATPYYPYQSKKRKPLLEI</sequence>
<dbReference type="InterPro" id="IPR027640">
    <property type="entry name" value="Kinesin-like_fam"/>
</dbReference>
<evidence type="ECO:0000256" key="1">
    <source>
        <dbReference type="ARBA" id="ARBA00004245"/>
    </source>
</evidence>
<feature type="region of interest" description="Disordered" evidence="9">
    <location>
        <begin position="1030"/>
        <end position="1049"/>
    </location>
</feature>
<dbReference type="Gene3D" id="3.40.850.10">
    <property type="entry name" value="Kinesin motor domain"/>
    <property type="match status" value="1"/>
</dbReference>
<evidence type="ECO:0000256" key="7">
    <source>
        <dbReference type="PROSITE-ProRule" id="PRU00283"/>
    </source>
</evidence>
<organism evidence="11 12">
    <name type="scientific">Clunio marinus</name>
    <dbReference type="NCBI Taxonomy" id="568069"/>
    <lineage>
        <taxon>Eukaryota</taxon>
        <taxon>Metazoa</taxon>
        <taxon>Ecdysozoa</taxon>
        <taxon>Arthropoda</taxon>
        <taxon>Hexapoda</taxon>
        <taxon>Insecta</taxon>
        <taxon>Pterygota</taxon>
        <taxon>Neoptera</taxon>
        <taxon>Endopterygota</taxon>
        <taxon>Diptera</taxon>
        <taxon>Nematocera</taxon>
        <taxon>Chironomoidea</taxon>
        <taxon>Chironomidae</taxon>
        <taxon>Clunio</taxon>
    </lineage>
</organism>
<dbReference type="GO" id="GO:0005875">
    <property type="term" value="C:microtubule associated complex"/>
    <property type="evidence" value="ECO:0007669"/>
    <property type="project" value="TreeGrafter"/>
</dbReference>
<evidence type="ECO:0000256" key="6">
    <source>
        <dbReference type="ARBA" id="ARBA00023212"/>
    </source>
</evidence>
<dbReference type="GO" id="GO:0005524">
    <property type="term" value="F:ATP binding"/>
    <property type="evidence" value="ECO:0007669"/>
    <property type="project" value="UniProtKB-UniRule"/>
</dbReference>
<dbReference type="OrthoDB" id="3176171at2759"/>
<proteinExistence type="inferred from homology"/>
<dbReference type="PRINTS" id="PR00380">
    <property type="entry name" value="KINESINHEAVY"/>
</dbReference>
<dbReference type="AlphaFoldDB" id="A0A1J1J8D5"/>
<dbReference type="Proteomes" id="UP000183832">
    <property type="component" value="Unassembled WGS sequence"/>
</dbReference>
<keyword evidence="2" id="KW-0963">Cytoplasm</keyword>
<feature type="domain" description="Kinesin motor" evidence="10">
    <location>
        <begin position="9"/>
        <end position="344"/>
    </location>
</feature>
<dbReference type="PANTHER" id="PTHR47969">
    <property type="entry name" value="CHROMOSOME-ASSOCIATED KINESIN KIF4A-RELATED"/>
    <property type="match status" value="1"/>
</dbReference>
<feature type="coiled-coil region" evidence="8">
    <location>
        <begin position="508"/>
        <end position="720"/>
    </location>
</feature>
<comment type="subcellular location">
    <subcellularLocation>
        <location evidence="1">Cytoplasm</location>
        <location evidence="1">Cytoskeleton</location>
    </subcellularLocation>
</comment>
<reference evidence="11 12" key="1">
    <citation type="submission" date="2015-04" db="EMBL/GenBank/DDBJ databases">
        <authorList>
            <person name="Syromyatnikov M.Y."/>
            <person name="Popov V.N."/>
        </authorList>
    </citation>
    <scope>NUCLEOTIDE SEQUENCE [LARGE SCALE GENOMIC DNA]</scope>
</reference>
<dbReference type="InterPro" id="IPR001752">
    <property type="entry name" value="Kinesin_motor_dom"/>
</dbReference>
<dbReference type="SMART" id="SM00129">
    <property type="entry name" value="KISc"/>
    <property type="match status" value="1"/>
</dbReference>
<dbReference type="GO" id="GO:0007018">
    <property type="term" value="P:microtubule-based movement"/>
    <property type="evidence" value="ECO:0007669"/>
    <property type="project" value="InterPro"/>
</dbReference>
<evidence type="ECO:0000256" key="2">
    <source>
        <dbReference type="ARBA" id="ARBA00022490"/>
    </source>
</evidence>
<comment type="similarity">
    <text evidence="7">Belongs to the TRAFAC class myosin-kinesin ATPase superfamily. Kinesin family.</text>
</comment>
<evidence type="ECO:0000313" key="12">
    <source>
        <dbReference type="Proteomes" id="UP000183832"/>
    </source>
</evidence>
<dbReference type="GO" id="GO:0008017">
    <property type="term" value="F:microtubule binding"/>
    <property type="evidence" value="ECO:0007669"/>
    <property type="project" value="InterPro"/>
</dbReference>
<evidence type="ECO:0000256" key="4">
    <source>
        <dbReference type="ARBA" id="ARBA00022840"/>
    </source>
</evidence>
<accession>A0A1J1J8D5</accession>
<dbReference type="PANTHER" id="PTHR47969:SF15">
    <property type="entry name" value="CHROMOSOME-ASSOCIATED KINESIN KIF4A-RELATED"/>
    <property type="match status" value="1"/>
</dbReference>
<feature type="coiled-coil region" evidence="8">
    <location>
        <begin position="775"/>
        <end position="809"/>
    </location>
</feature>
<dbReference type="Pfam" id="PF25764">
    <property type="entry name" value="KIF21A_4th"/>
    <property type="match status" value="1"/>
</dbReference>
<evidence type="ECO:0000313" key="11">
    <source>
        <dbReference type="EMBL" id="CRL08647.1"/>
    </source>
</evidence>
<dbReference type="EMBL" id="CVRI01000075">
    <property type="protein sequence ID" value="CRL08647.1"/>
    <property type="molecule type" value="Genomic_DNA"/>
</dbReference>
<keyword evidence="7" id="KW-0505">Motor protein</keyword>
<evidence type="ECO:0000259" key="10">
    <source>
        <dbReference type="PROSITE" id="PS50067"/>
    </source>
</evidence>
<dbReference type="Pfam" id="PF00225">
    <property type="entry name" value="Kinesin"/>
    <property type="match status" value="1"/>
</dbReference>
<gene>
    <name evidence="11" type="ORF">CLUMA_CG021312</name>
</gene>
<dbReference type="SUPFAM" id="SSF52540">
    <property type="entry name" value="P-loop containing nucleoside triphosphate hydrolases"/>
    <property type="match status" value="1"/>
</dbReference>
<feature type="coiled-coil region" evidence="8">
    <location>
        <begin position="857"/>
        <end position="895"/>
    </location>
</feature>
<evidence type="ECO:0000256" key="5">
    <source>
        <dbReference type="ARBA" id="ARBA00023054"/>
    </source>
</evidence>
<feature type="binding site" evidence="7">
    <location>
        <begin position="94"/>
        <end position="101"/>
    </location>
    <ligand>
        <name>ATP</name>
        <dbReference type="ChEBI" id="CHEBI:30616"/>
    </ligand>
</feature>
<protein>
    <submittedName>
        <fullName evidence="11">CLUMA_CG021312, isoform A</fullName>
    </submittedName>
</protein>
<dbReference type="GO" id="GO:0003777">
    <property type="term" value="F:microtubule motor activity"/>
    <property type="evidence" value="ECO:0007669"/>
    <property type="project" value="InterPro"/>
</dbReference>
<keyword evidence="4 7" id="KW-0067">ATP-binding</keyword>
<dbReference type="PROSITE" id="PS00411">
    <property type="entry name" value="KINESIN_MOTOR_1"/>
    <property type="match status" value="1"/>
</dbReference>
<dbReference type="SMART" id="SM01114">
    <property type="entry name" value="CXC"/>
    <property type="match status" value="1"/>
</dbReference>
<feature type="coiled-coil region" evidence="8">
    <location>
        <begin position="352"/>
        <end position="379"/>
    </location>
</feature>
<keyword evidence="5 8" id="KW-0175">Coiled coil</keyword>
<dbReference type="PROSITE" id="PS50067">
    <property type="entry name" value="KINESIN_MOTOR_2"/>
    <property type="match status" value="1"/>
</dbReference>